<keyword evidence="6" id="KW-1185">Reference proteome</keyword>
<dbReference type="Gene3D" id="3.30.360.10">
    <property type="entry name" value="Dihydrodipicolinate Reductase, domain 2"/>
    <property type="match status" value="1"/>
</dbReference>
<proteinExistence type="inferred from homology"/>
<dbReference type="InterPro" id="IPR050984">
    <property type="entry name" value="Gfo/Idh/MocA_domain"/>
</dbReference>
<organism evidence="5 6">
    <name type="scientific">Nakamurella alba</name>
    <dbReference type="NCBI Taxonomy" id="2665158"/>
    <lineage>
        <taxon>Bacteria</taxon>
        <taxon>Bacillati</taxon>
        <taxon>Actinomycetota</taxon>
        <taxon>Actinomycetes</taxon>
        <taxon>Nakamurellales</taxon>
        <taxon>Nakamurellaceae</taxon>
        <taxon>Nakamurella</taxon>
    </lineage>
</organism>
<dbReference type="Proteomes" id="UP000460221">
    <property type="component" value="Unassembled WGS sequence"/>
</dbReference>
<dbReference type="PANTHER" id="PTHR22604">
    <property type="entry name" value="OXIDOREDUCTASES"/>
    <property type="match status" value="1"/>
</dbReference>
<evidence type="ECO:0000313" key="5">
    <source>
        <dbReference type="EMBL" id="MTD12726.1"/>
    </source>
</evidence>
<evidence type="ECO:0000313" key="6">
    <source>
        <dbReference type="Proteomes" id="UP000460221"/>
    </source>
</evidence>
<reference evidence="5 6" key="1">
    <citation type="submission" date="2019-11" db="EMBL/GenBank/DDBJ databases">
        <authorList>
            <person name="Jiang L.-Q."/>
        </authorList>
    </citation>
    <scope>NUCLEOTIDE SEQUENCE [LARGE SCALE GENOMIC DNA]</scope>
    <source>
        <strain evidence="5 6">YIM 132087</strain>
    </source>
</reference>
<dbReference type="SUPFAM" id="SSF55347">
    <property type="entry name" value="Glyceraldehyde-3-phosphate dehydrogenase-like, C-terminal domain"/>
    <property type="match status" value="1"/>
</dbReference>
<keyword evidence="2" id="KW-0560">Oxidoreductase</keyword>
<evidence type="ECO:0000256" key="2">
    <source>
        <dbReference type="ARBA" id="ARBA00023002"/>
    </source>
</evidence>
<dbReference type="PANTHER" id="PTHR22604:SF105">
    <property type="entry name" value="TRANS-1,2-DIHYDROBENZENE-1,2-DIOL DEHYDROGENASE"/>
    <property type="match status" value="1"/>
</dbReference>
<feature type="domain" description="Gfo/Idh/MocA-like oxidoreductase N-terminal" evidence="3">
    <location>
        <begin position="1"/>
        <end position="114"/>
    </location>
</feature>
<name>A0A7K1FF72_9ACTN</name>
<evidence type="ECO:0000256" key="1">
    <source>
        <dbReference type="ARBA" id="ARBA00010928"/>
    </source>
</evidence>
<dbReference type="InterPro" id="IPR036291">
    <property type="entry name" value="NAD(P)-bd_dom_sf"/>
</dbReference>
<dbReference type="AlphaFoldDB" id="A0A7K1FF72"/>
<accession>A0A7K1FF72</accession>
<dbReference type="Gene3D" id="3.40.50.720">
    <property type="entry name" value="NAD(P)-binding Rossmann-like Domain"/>
    <property type="match status" value="1"/>
</dbReference>
<feature type="domain" description="GFO/IDH/MocA-like oxidoreductase" evidence="4">
    <location>
        <begin position="127"/>
        <end position="243"/>
    </location>
</feature>
<dbReference type="GO" id="GO:0016491">
    <property type="term" value="F:oxidoreductase activity"/>
    <property type="evidence" value="ECO:0007669"/>
    <property type="project" value="UniProtKB-KW"/>
</dbReference>
<comment type="similarity">
    <text evidence="1">Belongs to the Gfo/Idh/MocA family.</text>
</comment>
<sequence length="338" mass="35426">MLGTGGIGRVVVPAVRNDPVTEIVAVAGRSAQKAAAYSLQLGIPVHAADFRQLLARDDIDAVYVALPPSLHAEWTIEALRAGKHVVCEKPFSLDPDAVAECHREADRAGRLLFEAFMWRYHPQTVLARRIIGSGAIGEVATVRAALTITTPPDDIRRDPALDGGAVGDVGAYCISAVRLFGGPVSSISAVAVGESRADGSAGVDDLRVAAAARCASGVLGVLDIGLDLIRRDELEIIGTAGKVVIPDPWLGSTGVVEVHRWNGAVAEVERVPVDPHGVHGLTGSLFDGYRIEFATIADIIAGDHPQEFGADDAVDQARTLAALLTAVRTGTPTPIHHP</sequence>
<dbReference type="EMBL" id="WLYK01000001">
    <property type="protein sequence ID" value="MTD12726.1"/>
    <property type="molecule type" value="Genomic_DNA"/>
</dbReference>
<dbReference type="Pfam" id="PF22725">
    <property type="entry name" value="GFO_IDH_MocA_C3"/>
    <property type="match status" value="1"/>
</dbReference>
<dbReference type="SUPFAM" id="SSF51735">
    <property type="entry name" value="NAD(P)-binding Rossmann-fold domains"/>
    <property type="match status" value="1"/>
</dbReference>
<gene>
    <name evidence="5" type="ORF">GIS00_02035</name>
</gene>
<dbReference type="InterPro" id="IPR055170">
    <property type="entry name" value="GFO_IDH_MocA-like_dom"/>
</dbReference>
<comment type="caution">
    <text evidence="5">The sequence shown here is derived from an EMBL/GenBank/DDBJ whole genome shotgun (WGS) entry which is preliminary data.</text>
</comment>
<evidence type="ECO:0000259" key="4">
    <source>
        <dbReference type="Pfam" id="PF22725"/>
    </source>
</evidence>
<dbReference type="Pfam" id="PF01408">
    <property type="entry name" value="GFO_IDH_MocA"/>
    <property type="match status" value="1"/>
</dbReference>
<dbReference type="GO" id="GO:0000166">
    <property type="term" value="F:nucleotide binding"/>
    <property type="evidence" value="ECO:0007669"/>
    <property type="project" value="InterPro"/>
</dbReference>
<dbReference type="InterPro" id="IPR000683">
    <property type="entry name" value="Gfo/Idh/MocA-like_OxRdtase_N"/>
</dbReference>
<protein>
    <submittedName>
        <fullName evidence="5">Gfo/Idh/MocA family oxidoreductase</fullName>
    </submittedName>
</protein>
<evidence type="ECO:0000259" key="3">
    <source>
        <dbReference type="Pfam" id="PF01408"/>
    </source>
</evidence>